<dbReference type="Proteomes" id="UP000315017">
    <property type="component" value="Chromosome"/>
</dbReference>
<dbReference type="KEGG" id="aagg:ETAA8_69000"/>
<evidence type="ECO:0000313" key="2">
    <source>
        <dbReference type="Proteomes" id="UP000315017"/>
    </source>
</evidence>
<sequence>MQAIDTQLAHVWMVRAFLKHSEEAADDDELAEVHRELYDYMLALGGPLKENNADDYLRLARKKLARLKRARESFARIQPEISQHTNFQMALLSLTAAVAEVVRLLDAGAQTSEAAERNSSEP</sequence>
<evidence type="ECO:0000313" key="1">
    <source>
        <dbReference type="EMBL" id="QDU31740.1"/>
    </source>
</evidence>
<dbReference type="AlphaFoldDB" id="A0A517YND6"/>
<proteinExistence type="predicted"/>
<accession>A0A517YND6</accession>
<reference evidence="1 2" key="1">
    <citation type="submission" date="2019-02" db="EMBL/GenBank/DDBJ databases">
        <title>Deep-cultivation of Planctomycetes and their phenomic and genomic characterization uncovers novel biology.</title>
        <authorList>
            <person name="Wiegand S."/>
            <person name="Jogler M."/>
            <person name="Boedeker C."/>
            <person name="Pinto D."/>
            <person name="Vollmers J."/>
            <person name="Rivas-Marin E."/>
            <person name="Kohn T."/>
            <person name="Peeters S.H."/>
            <person name="Heuer A."/>
            <person name="Rast P."/>
            <person name="Oberbeckmann S."/>
            <person name="Bunk B."/>
            <person name="Jeske O."/>
            <person name="Meyerdierks A."/>
            <person name="Storesund J.E."/>
            <person name="Kallscheuer N."/>
            <person name="Luecker S."/>
            <person name="Lage O.M."/>
            <person name="Pohl T."/>
            <person name="Merkel B.J."/>
            <person name="Hornburger P."/>
            <person name="Mueller R.-W."/>
            <person name="Bruemmer F."/>
            <person name="Labrenz M."/>
            <person name="Spormann A.M."/>
            <person name="Op den Camp H."/>
            <person name="Overmann J."/>
            <person name="Amann R."/>
            <person name="Jetten M.S.M."/>
            <person name="Mascher T."/>
            <person name="Medema M.H."/>
            <person name="Devos D.P."/>
            <person name="Kaster A.-K."/>
            <person name="Ovreas L."/>
            <person name="Rohde M."/>
            <person name="Galperin M.Y."/>
            <person name="Jogler C."/>
        </authorList>
    </citation>
    <scope>NUCLEOTIDE SEQUENCE [LARGE SCALE GENOMIC DNA]</scope>
    <source>
        <strain evidence="1 2">ETA_A8</strain>
    </source>
</reference>
<name>A0A517YND6_9BACT</name>
<gene>
    <name evidence="1" type="ORF">ETAA8_69000</name>
</gene>
<organism evidence="1 2">
    <name type="scientific">Anatilimnocola aggregata</name>
    <dbReference type="NCBI Taxonomy" id="2528021"/>
    <lineage>
        <taxon>Bacteria</taxon>
        <taxon>Pseudomonadati</taxon>
        <taxon>Planctomycetota</taxon>
        <taxon>Planctomycetia</taxon>
        <taxon>Pirellulales</taxon>
        <taxon>Pirellulaceae</taxon>
        <taxon>Anatilimnocola</taxon>
    </lineage>
</organism>
<dbReference type="EMBL" id="CP036274">
    <property type="protein sequence ID" value="QDU31740.1"/>
    <property type="molecule type" value="Genomic_DNA"/>
</dbReference>
<keyword evidence="2" id="KW-1185">Reference proteome</keyword>
<protein>
    <submittedName>
        <fullName evidence="1">Uncharacterized protein</fullName>
    </submittedName>
</protein>